<proteinExistence type="inferred from homology"/>
<keyword evidence="3" id="KW-0143">Chaperone</keyword>
<name>A0A7W6FTL7_9HYPH</name>
<protein>
    <recommendedName>
        <fullName evidence="2">FAD assembly factor SdhE</fullName>
    </recommendedName>
</protein>
<organism evidence="4 5">
    <name type="scientific">Aureimonas phyllosphaerae</name>
    <dbReference type="NCBI Taxonomy" id="1166078"/>
    <lineage>
        <taxon>Bacteria</taxon>
        <taxon>Pseudomonadati</taxon>
        <taxon>Pseudomonadota</taxon>
        <taxon>Alphaproteobacteria</taxon>
        <taxon>Hyphomicrobiales</taxon>
        <taxon>Aurantimonadaceae</taxon>
        <taxon>Aureimonas</taxon>
    </lineage>
</organism>
<dbReference type="PANTHER" id="PTHR12469:SF2">
    <property type="entry name" value="SUCCINATE DEHYDROGENASE ASSEMBLY FACTOR 2, MITOCHONDRIAL"/>
    <property type="match status" value="1"/>
</dbReference>
<keyword evidence="5" id="KW-1185">Reference proteome</keyword>
<dbReference type="Gene3D" id="1.10.150.250">
    <property type="entry name" value="Flavinator of succinate dehydrogenase"/>
    <property type="match status" value="1"/>
</dbReference>
<dbReference type="InterPro" id="IPR005631">
    <property type="entry name" value="SDH"/>
</dbReference>
<dbReference type="RefSeq" id="WP_090964568.1">
    <property type="nucleotide sequence ID" value="NZ_CP181348.1"/>
</dbReference>
<accession>A0A7W6FTL7</accession>
<evidence type="ECO:0000256" key="2">
    <source>
        <dbReference type="ARBA" id="ARBA00019418"/>
    </source>
</evidence>
<dbReference type="SUPFAM" id="SSF109910">
    <property type="entry name" value="YgfY-like"/>
    <property type="match status" value="1"/>
</dbReference>
<comment type="similarity">
    <text evidence="1">Belongs to the SdhE FAD assembly factor family.</text>
</comment>
<dbReference type="PANTHER" id="PTHR12469">
    <property type="entry name" value="PROTEIN EMI5 HOMOLOG, MITOCHONDRIAL"/>
    <property type="match status" value="1"/>
</dbReference>
<reference evidence="4 5" key="1">
    <citation type="submission" date="2020-08" db="EMBL/GenBank/DDBJ databases">
        <title>Genomic Encyclopedia of Type Strains, Phase IV (KMG-IV): sequencing the most valuable type-strain genomes for metagenomic binning, comparative biology and taxonomic classification.</title>
        <authorList>
            <person name="Goeker M."/>
        </authorList>
    </citation>
    <scope>NUCLEOTIDE SEQUENCE [LARGE SCALE GENOMIC DNA]</scope>
    <source>
        <strain evidence="4 5">DSM 25024</strain>
    </source>
</reference>
<dbReference type="InterPro" id="IPR036714">
    <property type="entry name" value="SDH_sf"/>
</dbReference>
<evidence type="ECO:0000313" key="4">
    <source>
        <dbReference type="EMBL" id="MBB3934875.1"/>
    </source>
</evidence>
<dbReference type="Proteomes" id="UP000531216">
    <property type="component" value="Unassembled WGS sequence"/>
</dbReference>
<evidence type="ECO:0000256" key="3">
    <source>
        <dbReference type="ARBA" id="ARBA00023186"/>
    </source>
</evidence>
<dbReference type="GO" id="GO:0006099">
    <property type="term" value="P:tricarboxylic acid cycle"/>
    <property type="evidence" value="ECO:0007669"/>
    <property type="project" value="TreeGrafter"/>
</dbReference>
<evidence type="ECO:0000313" key="5">
    <source>
        <dbReference type="Proteomes" id="UP000531216"/>
    </source>
</evidence>
<dbReference type="OrthoDB" id="9807264at2"/>
<dbReference type="EMBL" id="JACIDO010000001">
    <property type="protein sequence ID" value="MBB3934875.1"/>
    <property type="molecule type" value="Genomic_DNA"/>
</dbReference>
<dbReference type="Pfam" id="PF03937">
    <property type="entry name" value="Sdh5"/>
    <property type="match status" value="1"/>
</dbReference>
<sequence>MTGTTRSSSDLDPRRRKALFRSWHRGTREMDLVLGRFADAEIDKLDDEELGVFEHLMEAPDRDLFSWLTGSSETPANYDTPVFRRIRSYYELNDEAQA</sequence>
<comment type="caution">
    <text evidence="4">The sequence shown here is derived from an EMBL/GenBank/DDBJ whole genome shotgun (WGS) entry which is preliminary data.</text>
</comment>
<evidence type="ECO:0000256" key="1">
    <source>
        <dbReference type="ARBA" id="ARBA00008571"/>
    </source>
</evidence>
<dbReference type="AlphaFoldDB" id="A0A7W6FTL7"/>
<gene>
    <name evidence="4" type="ORF">GGR05_000986</name>
</gene>